<evidence type="ECO:0000313" key="4">
    <source>
        <dbReference type="Proteomes" id="UP000799753"/>
    </source>
</evidence>
<feature type="region of interest" description="Disordered" evidence="1">
    <location>
        <begin position="323"/>
        <end position="354"/>
    </location>
</feature>
<feature type="transmembrane region" description="Helical" evidence="2">
    <location>
        <begin position="45"/>
        <end position="66"/>
    </location>
</feature>
<keyword evidence="2" id="KW-0812">Transmembrane</keyword>
<dbReference type="InterPro" id="IPR027458">
    <property type="entry name" value="STE2_TM1-TM2_sf"/>
</dbReference>
<dbReference type="PANTHER" id="PTHR28009">
    <property type="entry name" value="PHEROMONE ALPHA FACTOR RECEPTOR"/>
    <property type="match status" value="1"/>
</dbReference>
<dbReference type="Gene3D" id="1.10.287.920">
    <property type="entry name" value="Pheromone alpha factor receptor"/>
    <property type="match status" value="1"/>
</dbReference>
<dbReference type="PRINTS" id="PR00250">
    <property type="entry name" value="GPCRSTE2"/>
</dbReference>
<sequence>MSNVTVDPNLDRWTQNFTLIGSDGHPFETNMGDFDFMRKWGIRLAINWASQIGASIILLLVLLLLTKRDRRKSAVFIINALCLVLNCTRLIVQSTWLTTDYYHPYSVVANDYSRVTKIEYGNTVATNCLVVVLIACIMISLSLQVWVVCVTIKPLHRLIIMSVTTFMALVAIGFRFAVSVLINIQSAKNETMSDYINIVNDMYITQAVAVWLYCCVFTFKLGQAIVQRRKMRMDQFGPMQVIFIMGCQTMTIPAIFTSLQFYEEVPELASQGTTIICIFLPLSAIWAGLVANDASVAVRGPDGHQRLLQGEFYHASTNASKNSEKNTILSSSTYSSSGKESTSPNSPRHAKNLSDDGIYVGKNWSVTEEGEASTTHNAYV</sequence>
<feature type="transmembrane region" description="Helical" evidence="2">
    <location>
        <begin position="124"/>
        <end position="146"/>
    </location>
</feature>
<accession>A0A6A6S812</accession>
<feature type="transmembrane region" description="Helical" evidence="2">
    <location>
        <begin position="268"/>
        <end position="289"/>
    </location>
</feature>
<dbReference type="Proteomes" id="UP000799753">
    <property type="component" value="Unassembled WGS sequence"/>
</dbReference>
<keyword evidence="2" id="KW-1133">Transmembrane helix</keyword>
<dbReference type="AlphaFoldDB" id="A0A6A6S812"/>
<evidence type="ECO:0000313" key="3">
    <source>
        <dbReference type="EMBL" id="KAF2643879.1"/>
    </source>
</evidence>
<dbReference type="CDD" id="cd14939">
    <property type="entry name" value="7tmD_STE2"/>
    <property type="match status" value="1"/>
</dbReference>
<reference evidence="3" key="1">
    <citation type="journal article" date="2020" name="Stud. Mycol.">
        <title>101 Dothideomycetes genomes: a test case for predicting lifestyles and emergence of pathogens.</title>
        <authorList>
            <person name="Haridas S."/>
            <person name="Albert R."/>
            <person name="Binder M."/>
            <person name="Bloem J."/>
            <person name="Labutti K."/>
            <person name="Salamov A."/>
            <person name="Andreopoulos B."/>
            <person name="Baker S."/>
            <person name="Barry K."/>
            <person name="Bills G."/>
            <person name="Bluhm B."/>
            <person name="Cannon C."/>
            <person name="Castanera R."/>
            <person name="Culley D."/>
            <person name="Daum C."/>
            <person name="Ezra D."/>
            <person name="Gonzalez J."/>
            <person name="Henrissat B."/>
            <person name="Kuo A."/>
            <person name="Liang C."/>
            <person name="Lipzen A."/>
            <person name="Lutzoni F."/>
            <person name="Magnuson J."/>
            <person name="Mondo S."/>
            <person name="Nolan M."/>
            <person name="Ohm R."/>
            <person name="Pangilinan J."/>
            <person name="Park H.-J."/>
            <person name="Ramirez L."/>
            <person name="Alfaro M."/>
            <person name="Sun H."/>
            <person name="Tritt A."/>
            <person name="Yoshinaga Y."/>
            <person name="Zwiers L.-H."/>
            <person name="Turgeon B."/>
            <person name="Goodwin S."/>
            <person name="Spatafora J."/>
            <person name="Crous P."/>
            <person name="Grigoriev I."/>
        </authorList>
    </citation>
    <scope>NUCLEOTIDE SEQUENCE</scope>
    <source>
        <strain evidence="3">CBS 473.64</strain>
    </source>
</reference>
<feature type="transmembrane region" description="Helical" evidence="2">
    <location>
        <begin position="73"/>
        <end position="92"/>
    </location>
</feature>
<proteinExistence type="predicted"/>
<protein>
    <recommendedName>
        <fullName evidence="5">Pheromone alpha factor receptor</fullName>
    </recommendedName>
</protein>
<dbReference type="GO" id="GO:0000750">
    <property type="term" value="P:pheromone-dependent signal transduction involved in conjugation with cellular fusion"/>
    <property type="evidence" value="ECO:0007669"/>
    <property type="project" value="TreeGrafter"/>
</dbReference>
<keyword evidence="4" id="KW-1185">Reference proteome</keyword>
<dbReference type="InterPro" id="IPR000366">
    <property type="entry name" value="GPCR_STE2"/>
</dbReference>
<dbReference type="EMBL" id="MU006779">
    <property type="protein sequence ID" value="KAF2643879.1"/>
    <property type="molecule type" value="Genomic_DNA"/>
</dbReference>
<dbReference type="GO" id="GO:0004932">
    <property type="term" value="F:mating-type factor pheromone receptor activity"/>
    <property type="evidence" value="ECO:0007669"/>
    <property type="project" value="InterPro"/>
</dbReference>
<dbReference type="Pfam" id="PF02116">
    <property type="entry name" value="STE2"/>
    <property type="match status" value="1"/>
</dbReference>
<feature type="transmembrane region" description="Helical" evidence="2">
    <location>
        <begin position="241"/>
        <end position="262"/>
    </location>
</feature>
<evidence type="ECO:0000256" key="1">
    <source>
        <dbReference type="SAM" id="MobiDB-lite"/>
    </source>
</evidence>
<evidence type="ECO:0008006" key="5">
    <source>
        <dbReference type="Google" id="ProtNLM"/>
    </source>
</evidence>
<organism evidence="3 4">
    <name type="scientific">Massarina eburnea CBS 473.64</name>
    <dbReference type="NCBI Taxonomy" id="1395130"/>
    <lineage>
        <taxon>Eukaryota</taxon>
        <taxon>Fungi</taxon>
        <taxon>Dikarya</taxon>
        <taxon>Ascomycota</taxon>
        <taxon>Pezizomycotina</taxon>
        <taxon>Dothideomycetes</taxon>
        <taxon>Pleosporomycetidae</taxon>
        <taxon>Pleosporales</taxon>
        <taxon>Massarineae</taxon>
        <taxon>Massarinaceae</taxon>
        <taxon>Massarina</taxon>
    </lineage>
</organism>
<dbReference type="PANTHER" id="PTHR28009:SF1">
    <property type="entry name" value="PHEROMONE ALPHA FACTOR RECEPTOR"/>
    <property type="match status" value="1"/>
</dbReference>
<feature type="transmembrane region" description="Helical" evidence="2">
    <location>
        <begin position="158"/>
        <end position="182"/>
    </location>
</feature>
<feature type="compositionally biased region" description="Low complexity" evidence="1">
    <location>
        <begin position="330"/>
        <end position="343"/>
    </location>
</feature>
<name>A0A6A6S812_9PLEO</name>
<dbReference type="GO" id="GO:0038038">
    <property type="term" value="C:G protein-coupled receptor homodimeric complex"/>
    <property type="evidence" value="ECO:0007669"/>
    <property type="project" value="TreeGrafter"/>
</dbReference>
<feature type="transmembrane region" description="Helical" evidence="2">
    <location>
        <begin position="202"/>
        <end position="221"/>
    </location>
</feature>
<keyword evidence="2" id="KW-0472">Membrane</keyword>
<evidence type="ECO:0000256" key="2">
    <source>
        <dbReference type="SAM" id="Phobius"/>
    </source>
</evidence>
<gene>
    <name evidence="3" type="ORF">P280DRAFT_496398</name>
</gene>
<dbReference type="OrthoDB" id="5402633at2759"/>